<name>A0A021VRH6_9CELL</name>
<reference evidence="2 3" key="1">
    <citation type="submission" date="2014-01" db="EMBL/GenBank/DDBJ databases">
        <title>Actinotalea ferrariae CF5-4.</title>
        <authorList>
            <person name="Chen F."/>
            <person name="Li Y."/>
            <person name="Wang G."/>
        </authorList>
    </citation>
    <scope>NUCLEOTIDE SEQUENCE [LARGE SCALE GENOMIC DNA]</scope>
    <source>
        <strain evidence="2 3">CF5-4</strain>
    </source>
</reference>
<dbReference type="GO" id="GO:0030170">
    <property type="term" value="F:pyridoxal phosphate binding"/>
    <property type="evidence" value="ECO:0007669"/>
    <property type="project" value="InterPro"/>
</dbReference>
<keyword evidence="3" id="KW-1185">Reference proteome</keyword>
<comment type="caution">
    <text evidence="2">The sequence shown here is derived from an EMBL/GenBank/DDBJ whole genome shotgun (WGS) entry which is preliminary data.</text>
</comment>
<dbReference type="RefSeq" id="WP_034225293.1">
    <property type="nucleotide sequence ID" value="NZ_AXCW01000073.1"/>
</dbReference>
<dbReference type="OrthoDB" id="9786134at2"/>
<dbReference type="GO" id="GO:0030151">
    <property type="term" value="F:molybdenum ion binding"/>
    <property type="evidence" value="ECO:0007669"/>
    <property type="project" value="InterPro"/>
</dbReference>
<gene>
    <name evidence="2" type="ORF">N866_18650</name>
</gene>
<accession>A0A021VRH6</accession>
<dbReference type="PANTHER" id="PTHR36930">
    <property type="entry name" value="METAL-SULFUR CLUSTER BIOSYNTHESIS PROTEINS YUAD-RELATED"/>
    <property type="match status" value="1"/>
</dbReference>
<evidence type="ECO:0000259" key="1">
    <source>
        <dbReference type="PROSITE" id="PS51340"/>
    </source>
</evidence>
<dbReference type="SUPFAM" id="SSF50800">
    <property type="entry name" value="PK beta-barrel domain-like"/>
    <property type="match status" value="1"/>
</dbReference>
<dbReference type="EMBL" id="AXCW01000073">
    <property type="protein sequence ID" value="EYR63723.1"/>
    <property type="molecule type" value="Genomic_DNA"/>
</dbReference>
<dbReference type="Pfam" id="PF03473">
    <property type="entry name" value="MOSC"/>
    <property type="match status" value="1"/>
</dbReference>
<dbReference type="Gene3D" id="2.40.33.20">
    <property type="entry name" value="PK beta-barrel domain-like"/>
    <property type="match status" value="1"/>
</dbReference>
<dbReference type="InterPro" id="IPR052716">
    <property type="entry name" value="MOSC_domain"/>
</dbReference>
<proteinExistence type="predicted"/>
<organism evidence="2 3">
    <name type="scientific">Actinotalea ferrariae CF5-4</name>
    <dbReference type="NCBI Taxonomy" id="948458"/>
    <lineage>
        <taxon>Bacteria</taxon>
        <taxon>Bacillati</taxon>
        <taxon>Actinomycetota</taxon>
        <taxon>Actinomycetes</taxon>
        <taxon>Micrococcales</taxon>
        <taxon>Cellulomonadaceae</taxon>
        <taxon>Actinotalea</taxon>
    </lineage>
</organism>
<feature type="domain" description="MOSC" evidence="1">
    <location>
        <begin position="25"/>
        <end position="175"/>
    </location>
</feature>
<dbReference type="InterPro" id="IPR011037">
    <property type="entry name" value="Pyrv_Knase-like_insert_dom_sf"/>
</dbReference>
<sequence length="187" mass="20250">MPLDPHDRSPVVVAVASDDAHRFSKVVREEITLVEGWGVDGDAHAGPTVMHRYDRRKEPERPNLRQVHLLHAELLDEVADDGYRVTPGAMGENVTTLGVDLLALPTGTLLELGEDAVVEVTGLRNPCKQIDALGVGLMGRMVSRRADGSLVRKAGVMAVVRRGGVVRAGDEIRVRLPDGEHRPLAPV</sequence>
<dbReference type="Proteomes" id="UP000019753">
    <property type="component" value="Unassembled WGS sequence"/>
</dbReference>
<dbReference type="AlphaFoldDB" id="A0A021VRH6"/>
<dbReference type="PANTHER" id="PTHR36930:SF1">
    <property type="entry name" value="MOSC DOMAIN-CONTAINING PROTEIN"/>
    <property type="match status" value="1"/>
</dbReference>
<protein>
    <submittedName>
        <fullName evidence="2">Molybdenum cofactor biosysynthesis protein</fullName>
    </submittedName>
</protein>
<evidence type="ECO:0000313" key="2">
    <source>
        <dbReference type="EMBL" id="EYR63723.1"/>
    </source>
</evidence>
<dbReference type="PROSITE" id="PS51340">
    <property type="entry name" value="MOSC"/>
    <property type="match status" value="1"/>
</dbReference>
<dbReference type="InterPro" id="IPR005302">
    <property type="entry name" value="MoCF_Sase_C"/>
</dbReference>
<evidence type="ECO:0000313" key="3">
    <source>
        <dbReference type="Proteomes" id="UP000019753"/>
    </source>
</evidence>
<dbReference type="GO" id="GO:0003824">
    <property type="term" value="F:catalytic activity"/>
    <property type="evidence" value="ECO:0007669"/>
    <property type="project" value="InterPro"/>
</dbReference>